<comment type="similarity">
    <text evidence="3">In the N-terminal section; belongs to the LXG family.</text>
</comment>
<evidence type="ECO:0000313" key="6">
    <source>
        <dbReference type="Proteomes" id="UP000501374"/>
    </source>
</evidence>
<evidence type="ECO:0000256" key="1">
    <source>
        <dbReference type="ARBA" id="ARBA00004613"/>
    </source>
</evidence>
<dbReference type="InterPro" id="IPR027797">
    <property type="entry name" value="PT-TG_dom"/>
</dbReference>
<protein>
    <recommendedName>
        <fullName evidence="4">LXG domain-containing protein</fullName>
    </recommendedName>
</protein>
<dbReference type="InterPro" id="IPR006829">
    <property type="entry name" value="LXG_dom"/>
</dbReference>
<dbReference type="Pfam" id="PF14449">
    <property type="entry name" value="PT-TG"/>
    <property type="match status" value="1"/>
</dbReference>
<evidence type="ECO:0000256" key="3">
    <source>
        <dbReference type="ARBA" id="ARBA00034117"/>
    </source>
</evidence>
<reference evidence="6" key="1">
    <citation type="submission" date="2019-02" db="EMBL/GenBank/DDBJ databases">
        <title>Structural and Functional analysis of Lanthipeptide from Bacillus thuringiensis serovar andalousiensis B23193.</title>
        <authorList>
            <person name="Andreeva J.V."/>
            <person name="Grigoreva A."/>
        </authorList>
    </citation>
    <scope>NUCLEOTIDE SEQUENCE [LARGE SCALE GENOMIC DNA]</scope>
    <source>
        <strain evidence="6">B23193</strain>
    </source>
</reference>
<evidence type="ECO:0000259" key="4">
    <source>
        <dbReference type="PROSITE" id="PS51756"/>
    </source>
</evidence>
<evidence type="ECO:0000313" key="5">
    <source>
        <dbReference type="EMBL" id="QIW20485.1"/>
    </source>
</evidence>
<name>A0A6H0TJH4_BACTU</name>
<sequence length="438" mass="48723">MSLNMYLGEVQAQTQSMNSFCIATIQGMEQVIDSIDAFTDDVVLQGQTYDSAKVFFAQTFRPLAQGIIYLCEELIRQNNAFPSDFQSQVASTDVIEQEILEQIRGIERTRADIEAISNTLPGMQAMMGVFDAMKRKLQEKLEHLYEFNYTSSSNYDTALLLAANIAQGLAEIQSGKGFSLASGTFNTQELNTQWATSIQEIIDNRIRHTNTLDGHNLGENDTINNIAPSSEKNTDDLKKAARDLTGELTGEYDVRRVMEGVDPDTGEKLSWWERTGAGVMVFAGITPVGKGIKLLKGGKKVIDAVKNIDKVKEAKALLKAKRQKQIEINKKVGDDFEREMLQTFKNEGSAEKVYTKQVTLQTPSGVRTRVDIASKNLETGEAHLTELKSSLTAPLTKNQKLAFPEIEKQGAIVKSRNKPPFDYLEAIPPTKVKVIRKE</sequence>
<feature type="domain" description="LXG" evidence="4">
    <location>
        <begin position="1"/>
        <end position="215"/>
    </location>
</feature>
<keyword evidence="2" id="KW-0964">Secreted</keyword>
<gene>
    <name evidence="5" type="ORF">EVG22_19505</name>
</gene>
<accession>A0A6H0TJH4</accession>
<dbReference type="GO" id="GO:0005576">
    <property type="term" value="C:extracellular region"/>
    <property type="evidence" value="ECO:0007669"/>
    <property type="project" value="UniProtKB-SubCell"/>
</dbReference>
<proteinExistence type="inferred from homology"/>
<dbReference type="InterPro" id="IPR051768">
    <property type="entry name" value="Bact_secretion_toxin"/>
</dbReference>
<dbReference type="Proteomes" id="UP000501374">
    <property type="component" value="Chromosome"/>
</dbReference>
<dbReference type="PROSITE" id="PS51756">
    <property type="entry name" value="LXG"/>
    <property type="match status" value="1"/>
</dbReference>
<dbReference type="EMBL" id="CP035727">
    <property type="protein sequence ID" value="QIW20485.1"/>
    <property type="molecule type" value="Genomic_DNA"/>
</dbReference>
<organism evidence="5 6">
    <name type="scientific">Bacillus thuringiensis serovar andalousiensis</name>
    <dbReference type="NCBI Taxonomy" id="257985"/>
    <lineage>
        <taxon>Bacteria</taxon>
        <taxon>Bacillati</taxon>
        <taxon>Bacillota</taxon>
        <taxon>Bacilli</taxon>
        <taxon>Bacillales</taxon>
        <taxon>Bacillaceae</taxon>
        <taxon>Bacillus</taxon>
        <taxon>Bacillus cereus group</taxon>
    </lineage>
</organism>
<dbReference type="RefSeq" id="WP_172554628.1">
    <property type="nucleotide sequence ID" value="NZ_CP035727.2"/>
</dbReference>
<dbReference type="PANTHER" id="PTHR34976">
    <property type="entry name" value="RIBONUCLEASE YQCG-RELATED"/>
    <property type="match status" value="1"/>
</dbReference>
<evidence type="ECO:0000256" key="2">
    <source>
        <dbReference type="ARBA" id="ARBA00022525"/>
    </source>
</evidence>
<dbReference type="Pfam" id="PF04740">
    <property type="entry name" value="LXG"/>
    <property type="match status" value="1"/>
</dbReference>
<comment type="subcellular location">
    <subcellularLocation>
        <location evidence="1">Secreted</location>
    </subcellularLocation>
</comment>
<dbReference type="PANTHER" id="PTHR34976:SF1">
    <property type="entry name" value="TOXIN BC_0920"/>
    <property type="match status" value="1"/>
</dbReference>
<dbReference type="AlphaFoldDB" id="A0A6H0TJH4"/>